<dbReference type="KEGG" id="phl:KKY_2380"/>
<proteinExistence type="predicted"/>
<dbReference type="HOGENOM" id="CLU_3155994_0_0_5"/>
<dbReference type="AlphaFoldDB" id="G4R8E5"/>
<dbReference type="Proteomes" id="UP000008850">
    <property type="component" value="Chromosome"/>
</dbReference>
<name>G4R8E5_PELHB</name>
<reference evidence="2 3" key="1">
    <citation type="journal article" date="2012" name="J. Bacteriol.">
        <title>Complete genome sequence of Pelagibacterium halotolerans B2T.</title>
        <authorList>
            <person name="Huo Y.Y."/>
            <person name="Cheng H."/>
            <person name="Han X.F."/>
            <person name="Jiang X.W."/>
            <person name="Sun C."/>
            <person name="Zhang X.Q."/>
            <person name="Zhu X.F."/>
            <person name="Liu Y.F."/>
            <person name="Li P.F."/>
            <person name="Ni P.X."/>
            <person name="Wu M."/>
        </authorList>
    </citation>
    <scope>NUCLEOTIDE SEQUENCE [LARGE SCALE GENOMIC DNA]</scope>
    <source>
        <strain evidence="3">DSM 22347 / JCM 15775 / CGMCC 1.7692 / B2</strain>
    </source>
</reference>
<evidence type="ECO:0000256" key="1">
    <source>
        <dbReference type="SAM" id="MobiDB-lite"/>
    </source>
</evidence>
<keyword evidence="3" id="KW-1185">Reference proteome</keyword>
<dbReference type="STRING" id="1082931.KKY_2380"/>
<sequence>MGPISGYLFSGFAPESRSDQNTARVRPSFARDSGPRLQKPLYRGRSLR</sequence>
<feature type="region of interest" description="Disordered" evidence="1">
    <location>
        <begin position="1"/>
        <end position="48"/>
    </location>
</feature>
<evidence type="ECO:0000313" key="3">
    <source>
        <dbReference type="Proteomes" id="UP000008850"/>
    </source>
</evidence>
<gene>
    <name evidence="2" type="ordered locus">KKY_2380</name>
</gene>
<accession>G4R8E5</accession>
<evidence type="ECO:0000313" key="2">
    <source>
        <dbReference type="EMBL" id="AEQ52389.1"/>
    </source>
</evidence>
<organism evidence="2 3">
    <name type="scientific">Pelagibacterium halotolerans (strain DSM 22347 / JCM 15775 / CGMCC 1.7692 / B2)</name>
    <dbReference type="NCBI Taxonomy" id="1082931"/>
    <lineage>
        <taxon>Bacteria</taxon>
        <taxon>Pseudomonadati</taxon>
        <taxon>Pseudomonadota</taxon>
        <taxon>Alphaproteobacteria</taxon>
        <taxon>Hyphomicrobiales</taxon>
        <taxon>Devosiaceae</taxon>
        <taxon>Pelagibacterium</taxon>
    </lineage>
</organism>
<protein>
    <submittedName>
        <fullName evidence="2">Uncharacterized protein</fullName>
    </submittedName>
</protein>
<dbReference type="EMBL" id="CP003075">
    <property type="protein sequence ID" value="AEQ52389.1"/>
    <property type="molecule type" value="Genomic_DNA"/>
</dbReference>